<reference evidence="1" key="1">
    <citation type="journal article" date="2015" name="Nature">
        <title>Complex archaea that bridge the gap between prokaryotes and eukaryotes.</title>
        <authorList>
            <person name="Spang A."/>
            <person name="Saw J.H."/>
            <person name="Jorgensen S.L."/>
            <person name="Zaremba-Niedzwiedzka K."/>
            <person name="Martijn J."/>
            <person name="Lind A.E."/>
            <person name="van Eijk R."/>
            <person name="Schleper C."/>
            <person name="Guy L."/>
            <person name="Ettema T.J."/>
        </authorList>
    </citation>
    <scope>NUCLEOTIDE SEQUENCE</scope>
</reference>
<gene>
    <name evidence="1" type="ORF">LCGC14_1809070</name>
</gene>
<sequence>HPESEATEKSIVDLASRFEKRIGVMSRIRDLYRSIKIQDIDSHGQHYQRVMQDREDARTDRNWTAVAAFGRLMAQMQGMLIDRSHVTFEASLSDDELVDAVAKGDGILAQAMRARLGNDRFDA</sequence>
<proteinExistence type="predicted"/>
<name>A0A0F9HAD9_9ZZZZ</name>
<evidence type="ECO:0000313" key="1">
    <source>
        <dbReference type="EMBL" id="KKL99976.1"/>
    </source>
</evidence>
<accession>A0A0F9HAD9</accession>
<feature type="non-terminal residue" evidence="1">
    <location>
        <position position="1"/>
    </location>
</feature>
<organism evidence="1">
    <name type="scientific">marine sediment metagenome</name>
    <dbReference type="NCBI Taxonomy" id="412755"/>
    <lineage>
        <taxon>unclassified sequences</taxon>
        <taxon>metagenomes</taxon>
        <taxon>ecological metagenomes</taxon>
    </lineage>
</organism>
<dbReference type="AlphaFoldDB" id="A0A0F9HAD9"/>
<dbReference type="EMBL" id="LAZR01017541">
    <property type="protein sequence ID" value="KKL99976.1"/>
    <property type="molecule type" value="Genomic_DNA"/>
</dbReference>
<comment type="caution">
    <text evidence="1">The sequence shown here is derived from an EMBL/GenBank/DDBJ whole genome shotgun (WGS) entry which is preliminary data.</text>
</comment>
<protein>
    <submittedName>
        <fullName evidence="1">Uncharacterized protein</fullName>
    </submittedName>
</protein>